<dbReference type="Gene3D" id="3.30.70.270">
    <property type="match status" value="1"/>
</dbReference>
<dbReference type="NCBIfam" id="TIGR00254">
    <property type="entry name" value="GGDEF"/>
    <property type="match status" value="1"/>
</dbReference>
<proteinExistence type="predicted"/>
<evidence type="ECO:0000313" key="15">
    <source>
        <dbReference type="Proteomes" id="UP001324794"/>
    </source>
</evidence>
<accession>A0ABZ0YIJ3</accession>
<dbReference type="InterPro" id="IPR000014">
    <property type="entry name" value="PAS"/>
</dbReference>
<feature type="transmembrane region" description="Helical" evidence="10">
    <location>
        <begin position="12"/>
        <end position="31"/>
    </location>
</feature>
<evidence type="ECO:0000259" key="13">
    <source>
        <dbReference type="PROSITE" id="PS50887"/>
    </source>
</evidence>
<gene>
    <name evidence="14" type="ORF">SR894_17395</name>
</gene>
<dbReference type="SUPFAM" id="SSF55073">
    <property type="entry name" value="Nucleotide cyclase"/>
    <property type="match status" value="1"/>
</dbReference>
<evidence type="ECO:0000256" key="6">
    <source>
        <dbReference type="ARBA" id="ARBA00022777"/>
    </source>
</evidence>
<dbReference type="InterPro" id="IPR001610">
    <property type="entry name" value="PAC"/>
</dbReference>
<protein>
    <recommendedName>
        <fullName evidence="2">diguanylate cyclase</fullName>
        <ecNumber evidence="2">2.7.7.65</ecNumber>
    </recommendedName>
</protein>
<keyword evidence="10" id="KW-0472">Membrane</keyword>
<dbReference type="SUPFAM" id="SSF103190">
    <property type="entry name" value="Sensory domain-like"/>
    <property type="match status" value="2"/>
</dbReference>
<feature type="domain" description="PAC" evidence="12">
    <location>
        <begin position="438"/>
        <end position="489"/>
    </location>
</feature>
<keyword evidence="5" id="KW-0547">Nucleotide-binding</keyword>
<evidence type="ECO:0000256" key="3">
    <source>
        <dbReference type="ARBA" id="ARBA00022553"/>
    </source>
</evidence>
<dbReference type="CDD" id="cd00130">
    <property type="entry name" value="PAS"/>
    <property type="match status" value="1"/>
</dbReference>
<feature type="domain" description="PAS" evidence="11">
    <location>
        <begin position="365"/>
        <end position="436"/>
    </location>
</feature>
<dbReference type="PROSITE" id="PS50113">
    <property type="entry name" value="PAC"/>
    <property type="match status" value="1"/>
</dbReference>
<dbReference type="NCBIfam" id="TIGR00229">
    <property type="entry name" value="sensory_box"/>
    <property type="match status" value="1"/>
</dbReference>
<dbReference type="PROSITE" id="PS50112">
    <property type="entry name" value="PAS"/>
    <property type="match status" value="1"/>
</dbReference>
<keyword evidence="6" id="KW-0418">Kinase</keyword>
<keyword evidence="10" id="KW-1133">Transmembrane helix</keyword>
<dbReference type="EC" id="2.7.7.65" evidence="2"/>
<dbReference type="InterPro" id="IPR029787">
    <property type="entry name" value="Nucleotide_cyclase"/>
</dbReference>
<dbReference type="Pfam" id="PF13426">
    <property type="entry name" value="PAS_9"/>
    <property type="match status" value="1"/>
</dbReference>
<keyword evidence="8" id="KW-0902">Two-component regulatory system</keyword>
<name>A0ABZ0YIJ3_9GAMM</name>
<reference evidence="14 15" key="1">
    <citation type="submission" date="2023-11" db="EMBL/GenBank/DDBJ databases">
        <title>MicrobeMod: A computational toolkit for identifying prokaryotic methylation and restriction-modification with nanopore sequencing.</title>
        <authorList>
            <person name="Crits-Christoph A."/>
            <person name="Kang S.C."/>
            <person name="Lee H."/>
            <person name="Ostrov N."/>
        </authorList>
    </citation>
    <scope>NUCLEOTIDE SEQUENCE [LARGE SCALE GENOMIC DNA]</scope>
    <source>
        <strain evidence="14 15">ATCC BAA-805</strain>
    </source>
</reference>
<evidence type="ECO:0000256" key="1">
    <source>
        <dbReference type="ARBA" id="ARBA00004370"/>
    </source>
</evidence>
<dbReference type="PROSITE" id="PS50887">
    <property type="entry name" value="GGDEF"/>
    <property type="match status" value="1"/>
</dbReference>
<dbReference type="InterPro" id="IPR043128">
    <property type="entry name" value="Rev_trsase/Diguanyl_cyclase"/>
</dbReference>
<dbReference type="SUPFAM" id="SSF55785">
    <property type="entry name" value="PYP-like sensor domain (PAS domain)"/>
    <property type="match status" value="1"/>
</dbReference>
<dbReference type="InterPro" id="IPR035965">
    <property type="entry name" value="PAS-like_dom_sf"/>
</dbReference>
<dbReference type="InterPro" id="IPR048760">
    <property type="entry name" value="VP0354-like_sensor_dom"/>
</dbReference>
<feature type="transmembrane region" description="Helical" evidence="10">
    <location>
        <begin position="330"/>
        <end position="350"/>
    </location>
</feature>
<dbReference type="GO" id="GO:0052621">
    <property type="term" value="F:diguanylate cyclase activity"/>
    <property type="evidence" value="ECO:0007669"/>
    <property type="project" value="UniProtKB-EC"/>
</dbReference>
<dbReference type="RefSeq" id="WP_223288687.1">
    <property type="nucleotide sequence ID" value="NZ_CP140255.1"/>
</dbReference>
<feature type="domain" description="GGDEF" evidence="13">
    <location>
        <begin position="521"/>
        <end position="658"/>
    </location>
</feature>
<evidence type="ECO:0000256" key="8">
    <source>
        <dbReference type="ARBA" id="ARBA00023012"/>
    </source>
</evidence>
<evidence type="ECO:0000256" key="7">
    <source>
        <dbReference type="ARBA" id="ARBA00022840"/>
    </source>
</evidence>
<organism evidence="14 15">
    <name type="scientific">Vreelandella neptunia</name>
    <dbReference type="NCBI Taxonomy" id="115551"/>
    <lineage>
        <taxon>Bacteria</taxon>
        <taxon>Pseudomonadati</taxon>
        <taxon>Pseudomonadota</taxon>
        <taxon>Gammaproteobacteria</taxon>
        <taxon>Oceanospirillales</taxon>
        <taxon>Halomonadaceae</taxon>
        <taxon>Vreelandella</taxon>
    </lineage>
</organism>
<dbReference type="SMART" id="SM00091">
    <property type="entry name" value="PAS"/>
    <property type="match status" value="1"/>
</dbReference>
<evidence type="ECO:0000256" key="4">
    <source>
        <dbReference type="ARBA" id="ARBA00022679"/>
    </source>
</evidence>
<keyword evidence="3" id="KW-0597">Phosphoprotein</keyword>
<dbReference type="Pfam" id="PF21623">
    <property type="entry name" value="HK_sensor_dom_bact"/>
    <property type="match status" value="1"/>
</dbReference>
<dbReference type="InterPro" id="IPR050469">
    <property type="entry name" value="Diguanylate_Cyclase"/>
</dbReference>
<dbReference type="InterPro" id="IPR000160">
    <property type="entry name" value="GGDEF_dom"/>
</dbReference>
<sequence>MSVSLRRLYIRLLLAICIPLILVSATLLPVLHVHMESRLDSLYTEADALLKVGQEALTRDINESLNYALAIAEMPALRRYLTGQDETLIVDQHYSLSDLSQLSTFLNTLINHNPRYTKLVLIDNQGREVLRAPTSNETGPRVTGNYHAYTDYFGEASSLLPRDLYISPPGRNLQFELLGNDVIPVVNVSTPVFDAMGVRRGVVLLSLNWGYLTNALRQAMLLDPNANAILIDAQGRWLLDEGIPPLDDASFGGDFASLAPHYWQAIQQRNAGHASVDNHLLRFQTEDIRTLRYRSLAGTIFSENDYHPWKLGVTLPQPSWRSLIEEETTVLWFLLLTYSVAVAFGIFWALSSQRQRQLRKAAQRHAHEVSDLYENAPCGYHSLDSTGRIIKMNRTELAWLGYAEEEVIGHITYRELITPETRDRFDKAFENVKNNHPGSAECSLLTRDGEQRHVMIKASAFYRNGQFVHSRATVFDLTERKKLEEKLRAQAMSDPLTGVFNRRYLQAQATTEISRARRQHHPIALIAIDIDHFKRINDTYGHDVGDDVLKSFTRVVNELLRQEDLLCRVGGEEFAILLPNTSLAQAEQVAERIRSKAAATPINISEEHSEKVLWLTVSLGITAILTTEKALKPALKRADIGLYQAKENGRNQVVVNTV</sequence>
<dbReference type="EMBL" id="CP140255">
    <property type="protein sequence ID" value="WQH11909.1"/>
    <property type="molecule type" value="Genomic_DNA"/>
</dbReference>
<dbReference type="CDD" id="cd01949">
    <property type="entry name" value="GGDEF"/>
    <property type="match status" value="1"/>
</dbReference>
<evidence type="ECO:0000256" key="10">
    <source>
        <dbReference type="SAM" id="Phobius"/>
    </source>
</evidence>
<dbReference type="PANTHER" id="PTHR45138">
    <property type="entry name" value="REGULATORY COMPONENTS OF SENSORY TRANSDUCTION SYSTEM"/>
    <property type="match status" value="1"/>
</dbReference>
<evidence type="ECO:0000259" key="11">
    <source>
        <dbReference type="PROSITE" id="PS50112"/>
    </source>
</evidence>
<dbReference type="SMART" id="SM00267">
    <property type="entry name" value="GGDEF"/>
    <property type="match status" value="1"/>
</dbReference>
<keyword evidence="15" id="KW-1185">Reference proteome</keyword>
<evidence type="ECO:0000259" key="12">
    <source>
        <dbReference type="PROSITE" id="PS50113"/>
    </source>
</evidence>
<keyword evidence="7" id="KW-0067">ATP-binding</keyword>
<keyword evidence="4 14" id="KW-0808">Transferase</keyword>
<dbReference type="Proteomes" id="UP001324794">
    <property type="component" value="Chromosome"/>
</dbReference>
<evidence type="ECO:0000256" key="2">
    <source>
        <dbReference type="ARBA" id="ARBA00012528"/>
    </source>
</evidence>
<evidence type="ECO:0000313" key="14">
    <source>
        <dbReference type="EMBL" id="WQH11909.1"/>
    </source>
</evidence>
<keyword evidence="14" id="KW-0548">Nucleotidyltransferase</keyword>
<dbReference type="SMART" id="SM00086">
    <property type="entry name" value="PAC"/>
    <property type="match status" value="1"/>
</dbReference>
<evidence type="ECO:0000256" key="9">
    <source>
        <dbReference type="ARBA" id="ARBA00034247"/>
    </source>
</evidence>
<keyword evidence="10" id="KW-0812">Transmembrane</keyword>
<comment type="catalytic activity">
    <reaction evidence="9">
        <text>2 GTP = 3',3'-c-di-GMP + 2 diphosphate</text>
        <dbReference type="Rhea" id="RHEA:24898"/>
        <dbReference type="ChEBI" id="CHEBI:33019"/>
        <dbReference type="ChEBI" id="CHEBI:37565"/>
        <dbReference type="ChEBI" id="CHEBI:58805"/>
        <dbReference type="EC" id="2.7.7.65"/>
    </reaction>
</comment>
<dbReference type="Gene3D" id="3.30.450.20">
    <property type="entry name" value="PAS domain"/>
    <property type="match status" value="2"/>
</dbReference>
<dbReference type="PANTHER" id="PTHR45138:SF9">
    <property type="entry name" value="DIGUANYLATE CYCLASE DGCM-RELATED"/>
    <property type="match status" value="1"/>
</dbReference>
<dbReference type="InterPro" id="IPR000700">
    <property type="entry name" value="PAS-assoc_C"/>
</dbReference>
<dbReference type="Pfam" id="PF00990">
    <property type="entry name" value="GGDEF"/>
    <property type="match status" value="1"/>
</dbReference>
<evidence type="ECO:0000256" key="5">
    <source>
        <dbReference type="ARBA" id="ARBA00022741"/>
    </source>
</evidence>
<dbReference type="InterPro" id="IPR029151">
    <property type="entry name" value="Sensor-like_sf"/>
</dbReference>
<comment type="subcellular location">
    <subcellularLocation>
        <location evidence="1">Membrane</location>
    </subcellularLocation>
</comment>